<gene>
    <name evidence="2" type="ORF">EPZ47_27845</name>
</gene>
<dbReference type="EMBL" id="CP035088">
    <property type="protein sequence ID" value="QBZ92341.1"/>
    <property type="molecule type" value="Genomic_DNA"/>
</dbReference>
<feature type="region of interest" description="Disordered" evidence="1">
    <location>
        <begin position="21"/>
        <end position="62"/>
    </location>
</feature>
<dbReference type="KEGG" id="pvk:EPZ47_27845"/>
<name>A0A4P7PN20_9PSED</name>
<evidence type="ECO:0000256" key="1">
    <source>
        <dbReference type="SAM" id="MobiDB-lite"/>
    </source>
</evidence>
<dbReference type="AlphaFoldDB" id="A0A4P7PN20"/>
<organism evidence="2 3">
    <name type="scientific">Pseudomonas viciae</name>
    <dbReference type="NCBI Taxonomy" id="2505979"/>
    <lineage>
        <taxon>Bacteria</taxon>
        <taxon>Pseudomonadati</taxon>
        <taxon>Pseudomonadota</taxon>
        <taxon>Gammaproteobacteria</taxon>
        <taxon>Pseudomonadales</taxon>
        <taxon>Pseudomonadaceae</taxon>
        <taxon>Pseudomonas</taxon>
    </lineage>
</organism>
<protein>
    <submittedName>
        <fullName evidence="2">Uncharacterized protein</fullName>
    </submittedName>
</protein>
<sequence length="62" mass="6442">MVISLETRRAGSLAHSNVGAGLLAKTEDQATSMLNDEPPSRASPLPQGEQAIEPISSGKRVA</sequence>
<accession>A0A4P7PN20</accession>
<evidence type="ECO:0000313" key="2">
    <source>
        <dbReference type="EMBL" id="QBZ92341.1"/>
    </source>
</evidence>
<proteinExistence type="predicted"/>
<evidence type="ECO:0000313" key="3">
    <source>
        <dbReference type="Proteomes" id="UP000296468"/>
    </source>
</evidence>
<reference evidence="2 3" key="1">
    <citation type="journal article" date="2019" name="Front. Microbiol.">
        <title>In silico and Genetic Analyses of Cyclic Lipopeptide Synthetic Gene Clusters in Pseudomonas sp. 11K1.</title>
        <authorList>
            <person name="Zhao H."/>
            <person name="Liu Y.P."/>
            <person name="Zhang L.Q."/>
        </authorList>
    </citation>
    <scope>NUCLEOTIDE SEQUENCE [LARGE SCALE GENOMIC DNA]</scope>
    <source>
        <strain evidence="2 3">11K1</strain>
    </source>
</reference>
<dbReference type="Proteomes" id="UP000296468">
    <property type="component" value="Chromosome"/>
</dbReference>